<dbReference type="RefSeq" id="XP_017774990.1">
    <property type="nucleotide sequence ID" value="XM_017919501.1"/>
</dbReference>
<dbReference type="Proteomes" id="UP000695000">
    <property type="component" value="Unplaced"/>
</dbReference>
<name>A0ABM1MK90_NICVS</name>
<protein>
    <submittedName>
        <fullName evidence="2">Uncharacterized protein LOC108561529 isoform X1</fullName>
    </submittedName>
</protein>
<reference evidence="2" key="1">
    <citation type="submission" date="2025-08" db="UniProtKB">
        <authorList>
            <consortium name="RefSeq"/>
        </authorList>
    </citation>
    <scope>IDENTIFICATION</scope>
    <source>
        <tissue evidence="2">Whole Larva</tissue>
    </source>
</reference>
<accession>A0ABM1MK90</accession>
<gene>
    <name evidence="2" type="primary">LOC108561529</name>
</gene>
<organism evidence="1 2">
    <name type="scientific">Nicrophorus vespilloides</name>
    <name type="common">Boreal carrion beetle</name>
    <dbReference type="NCBI Taxonomy" id="110193"/>
    <lineage>
        <taxon>Eukaryota</taxon>
        <taxon>Metazoa</taxon>
        <taxon>Ecdysozoa</taxon>
        <taxon>Arthropoda</taxon>
        <taxon>Hexapoda</taxon>
        <taxon>Insecta</taxon>
        <taxon>Pterygota</taxon>
        <taxon>Neoptera</taxon>
        <taxon>Endopterygota</taxon>
        <taxon>Coleoptera</taxon>
        <taxon>Polyphaga</taxon>
        <taxon>Staphyliniformia</taxon>
        <taxon>Silphidae</taxon>
        <taxon>Nicrophorinae</taxon>
        <taxon>Nicrophorus</taxon>
    </lineage>
</organism>
<evidence type="ECO:0000313" key="2">
    <source>
        <dbReference type="RefSeq" id="XP_017774990.1"/>
    </source>
</evidence>
<evidence type="ECO:0000313" key="1">
    <source>
        <dbReference type="Proteomes" id="UP000695000"/>
    </source>
</evidence>
<dbReference type="GeneID" id="108561529"/>
<proteinExistence type="predicted"/>
<sequence length="156" mass="17706">MVHGIIAFSSVRLSECTKMSVENVDSGIHINFYRSEEESISIDENAAYISLDEALMLLAPPNSSDTDDEYITLYKFEEEPPKPKKVLKPAEPARILKEEINYAPPEKKRIARAISAAVALRPSNNNNNVTKVHKVETKPKTSVMMKKIYKAMRKRR</sequence>
<keyword evidence="1" id="KW-1185">Reference proteome</keyword>